<comment type="caution">
    <text evidence="1">The sequence shown here is derived from an EMBL/GenBank/DDBJ whole genome shotgun (WGS) entry which is preliminary data.</text>
</comment>
<evidence type="ECO:0000313" key="1">
    <source>
        <dbReference type="EMBL" id="MET1255786.1"/>
    </source>
</evidence>
<organism evidence="1 2">
    <name type="scientific">Aliikangiella maris</name>
    <dbReference type="NCBI Taxonomy" id="3162458"/>
    <lineage>
        <taxon>Bacteria</taxon>
        <taxon>Pseudomonadati</taxon>
        <taxon>Pseudomonadota</taxon>
        <taxon>Gammaproteobacteria</taxon>
        <taxon>Oceanospirillales</taxon>
        <taxon>Pleioneaceae</taxon>
        <taxon>Aliikangiella</taxon>
    </lineage>
</organism>
<sequence>MEYLYVLITAAVAGFIGFLIGRNISGSVQEKSRLENSLKEKQDELDAFRNKVTNHFEKTADLFNQVSDSYQSLYDHIAKSSNQLCASSTFQLLPQNAKEQQKVSAESLPPTPNPVHEQNTASNQLFDSNRMYNAHEYRNQPKEEDESAEETLDTSKVVDIGSAKEDKKDPAGPALDYAVKAKGVINHNSLNDENVKNQS</sequence>
<proteinExistence type="predicted"/>
<gene>
    <name evidence="1" type="ORF">ABVT43_11670</name>
</gene>
<evidence type="ECO:0000313" key="2">
    <source>
        <dbReference type="Proteomes" id="UP001548189"/>
    </source>
</evidence>
<dbReference type="EMBL" id="JBEVCJ010000013">
    <property type="protein sequence ID" value="MET1255786.1"/>
    <property type="molecule type" value="Genomic_DNA"/>
</dbReference>
<dbReference type="Proteomes" id="UP001548189">
    <property type="component" value="Unassembled WGS sequence"/>
</dbReference>
<dbReference type="PANTHER" id="PTHR39579:SF1">
    <property type="entry name" value="INNER MEMBRANE PROTEIN YHCB"/>
    <property type="match status" value="1"/>
</dbReference>
<reference evidence="1 2" key="1">
    <citation type="submission" date="2024-06" db="EMBL/GenBank/DDBJ databases">
        <authorList>
            <person name="Li F."/>
        </authorList>
    </citation>
    <scope>NUCLEOTIDE SEQUENCE [LARGE SCALE GENOMIC DNA]</scope>
    <source>
        <strain evidence="1 2">GXAS 311</strain>
    </source>
</reference>
<dbReference type="PANTHER" id="PTHR39579">
    <property type="entry name" value="INNER MEMBRANE PROTEIN YHCB"/>
    <property type="match status" value="1"/>
</dbReference>
<name>A0ABV2BV20_9GAMM</name>
<protein>
    <submittedName>
        <fullName evidence="1">DUF1043 family protein</fullName>
    </submittedName>
</protein>
<keyword evidence="2" id="KW-1185">Reference proteome</keyword>
<dbReference type="Pfam" id="PF06295">
    <property type="entry name" value="ZapG-like"/>
    <property type="match status" value="1"/>
</dbReference>
<accession>A0ABV2BV20</accession>
<dbReference type="InterPro" id="IPR009386">
    <property type="entry name" value="ZapG-like"/>
</dbReference>